<evidence type="ECO:0000313" key="2">
    <source>
        <dbReference type="Proteomes" id="UP000006694"/>
    </source>
</evidence>
<dbReference type="GeneID" id="31763968"/>
<dbReference type="STRING" id="376686.Fjoh_1092"/>
<protein>
    <submittedName>
        <fullName evidence="1">Uncharacterized protein</fullName>
    </submittedName>
</protein>
<dbReference type="eggNOG" id="ENOG502ZCMV">
    <property type="taxonomic scope" value="Bacteria"/>
</dbReference>
<organism evidence="1 2">
    <name type="scientific">Flavobacterium johnsoniae (strain ATCC 17061 / DSM 2064 / JCM 8514 / BCRC 14874 / CCUG 350202 / NBRC 14942 / NCIMB 11054 / UW101)</name>
    <name type="common">Cytophaga johnsonae</name>
    <dbReference type="NCBI Taxonomy" id="376686"/>
    <lineage>
        <taxon>Bacteria</taxon>
        <taxon>Pseudomonadati</taxon>
        <taxon>Bacteroidota</taxon>
        <taxon>Flavobacteriia</taxon>
        <taxon>Flavobacteriales</taxon>
        <taxon>Flavobacteriaceae</taxon>
        <taxon>Flavobacterium</taxon>
    </lineage>
</organism>
<dbReference type="AlphaFoldDB" id="A5FKY6"/>
<dbReference type="EMBL" id="CP000685">
    <property type="protein sequence ID" value="ABQ04125.1"/>
    <property type="molecule type" value="Genomic_DNA"/>
</dbReference>
<dbReference type="KEGG" id="fjo:Fjoh_1092"/>
<dbReference type="RefSeq" id="WP_012023177.1">
    <property type="nucleotide sequence ID" value="NC_009441.1"/>
</dbReference>
<gene>
    <name evidence="1" type="ordered locus">Fjoh_1092</name>
</gene>
<dbReference type="InterPro" id="IPR046026">
    <property type="entry name" value="DUF5984"/>
</dbReference>
<accession>A5FKY6</accession>
<keyword evidence="2" id="KW-1185">Reference proteome</keyword>
<dbReference type="HOGENOM" id="CLU_1096850_0_0_10"/>
<name>A5FKY6_FLAJ1</name>
<reference evidence="1 2" key="1">
    <citation type="journal article" date="2009" name="Appl. Environ. Microbiol.">
        <title>Novel features of the polysaccharide-digesting gliding bacterium Flavobacterium johnsoniae as revealed by genome sequence analysis.</title>
        <authorList>
            <person name="McBride M.J."/>
            <person name="Xie G."/>
            <person name="Martens E.C."/>
            <person name="Lapidus A."/>
            <person name="Henrissat B."/>
            <person name="Rhodes R.G."/>
            <person name="Goltsman E."/>
            <person name="Wang W."/>
            <person name="Xu J."/>
            <person name="Hunnicutt D.W."/>
            <person name="Staroscik A.M."/>
            <person name="Hoover T.R."/>
            <person name="Cheng Y.Q."/>
            <person name="Stein J.L."/>
        </authorList>
    </citation>
    <scope>NUCLEOTIDE SEQUENCE [LARGE SCALE GENOMIC DNA]</scope>
    <source>
        <strain evidence="2">ATCC 17061 / DSM 2064 / JCM 8514 / BCRC 14874 / CCUG 350202 / NBRC 14942 / NCIMB 11054 / UW101</strain>
    </source>
</reference>
<evidence type="ECO:0000313" key="1">
    <source>
        <dbReference type="EMBL" id="ABQ04125.1"/>
    </source>
</evidence>
<dbReference type="OrthoDB" id="8216186at2"/>
<sequence length="266" mass="32140">MINFKLKNIDEIIPAGQDPNQTLSWFWLTDGELWLDFKNDIIYEYSDEAIHYFGSKSTSYNDYYLVRFIEDFTEIFGKISENILERFYTLTEDLKKFKTESKNWLDIHDIDENENTDFYFDEYYKLVSWIDERKLSSGHLIGGPNLFFFRRNDKIKIIWETEYILENGISLWTAKDGFCEMNYHDFVNEIKLFGENFFNKMDEQIALALSKDFKNIQIDKQRLVEEHKERKEDFWSAFTMLTQESNIKTNWTGIEQIYNSIKKEIR</sequence>
<dbReference type="Proteomes" id="UP000006694">
    <property type="component" value="Chromosome"/>
</dbReference>
<proteinExistence type="predicted"/>
<dbReference type="Pfam" id="PF19446">
    <property type="entry name" value="DUF5984"/>
    <property type="match status" value="1"/>
</dbReference>